<dbReference type="PANTHER" id="PTHR47723">
    <property type="entry name" value="OS05G0353850 PROTEIN"/>
    <property type="match status" value="1"/>
</dbReference>
<dbReference type="InterPro" id="IPR053151">
    <property type="entry name" value="RNase_H-like"/>
</dbReference>
<feature type="domain" description="RNase H type-1" evidence="1">
    <location>
        <begin position="2"/>
        <end position="115"/>
    </location>
</feature>
<organism evidence="2 3">
    <name type="scientific">Hibiscus syriacus</name>
    <name type="common">Rose of Sharon</name>
    <dbReference type="NCBI Taxonomy" id="106335"/>
    <lineage>
        <taxon>Eukaryota</taxon>
        <taxon>Viridiplantae</taxon>
        <taxon>Streptophyta</taxon>
        <taxon>Embryophyta</taxon>
        <taxon>Tracheophyta</taxon>
        <taxon>Spermatophyta</taxon>
        <taxon>Magnoliopsida</taxon>
        <taxon>eudicotyledons</taxon>
        <taxon>Gunneridae</taxon>
        <taxon>Pentapetalae</taxon>
        <taxon>rosids</taxon>
        <taxon>malvids</taxon>
        <taxon>Malvales</taxon>
        <taxon>Malvaceae</taxon>
        <taxon>Malvoideae</taxon>
        <taxon>Hibiscus</taxon>
    </lineage>
</organism>
<dbReference type="Pfam" id="PF13456">
    <property type="entry name" value="RVT_3"/>
    <property type="match status" value="1"/>
</dbReference>
<dbReference type="GO" id="GO:0004523">
    <property type="term" value="F:RNA-DNA hybrid ribonuclease activity"/>
    <property type="evidence" value="ECO:0007669"/>
    <property type="project" value="InterPro"/>
</dbReference>
<dbReference type="InterPro" id="IPR036397">
    <property type="entry name" value="RNaseH_sf"/>
</dbReference>
<keyword evidence="3" id="KW-1185">Reference proteome</keyword>
<dbReference type="Proteomes" id="UP000436088">
    <property type="component" value="Unassembled WGS sequence"/>
</dbReference>
<dbReference type="PANTHER" id="PTHR47723:SF13">
    <property type="entry name" value="PUTATIVE-RELATED"/>
    <property type="match status" value="1"/>
</dbReference>
<name>A0A6A3ABB1_HIBSY</name>
<reference evidence="2" key="1">
    <citation type="submission" date="2019-09" db="EMBL/GenBank/DDBJ databases">
        <title>Draft genome information of white flower Hibiscus syriacus.</title>
        <authorList>
            <person name="Kim Y.-M."/>
        </authorList>
    </citation>
    <scope>NUCLEOTIDE SEQUENCE [LARGE SCALE GENOMIC DNA]</scope>
    <source>
        <strain evidence="2">YM2019G1</strain>
    </source>
</reference>
<sequence length="150" mass="16227">MFHNSASLGSVGGLIRNNAGDWIVGFKKSVGVTASLQAELWGIFEGLNFAWTCGIERLQRQTDCAEAFNLISSPLAPSSSIGLVRSIARLMTKPWLLNFVLVGREANVAADCLAKLPTTIDGLIHIFTNAPQEVTAHTARDLHGTSFIRF</sequence>
<accession>A0A6A3ABB1</accession>
<dbReference type="EMBL" id="VEPZ02001014">
    <property type="protein sequence ID" value="KAE8701760.1"/>
    <property type="molecule type" value="Genomic_DNA"/>
</dbReference>
<protein>
    <recommendedName>
        <fullName evidence="1">RNase H type-1 domain-containing protein</fullName>
    </recommendedName>
</protein>
<dbReference type="GO" id="GO:0003676">
    <property type="term" value="F:nucleic acid binding"/>
    <property type="evidence" value="ECO:0007669"/>
    <property type="project" value="InterPro"/>
</dbReference>
<evidence type="ECO:0000313" key="3">
    <source>
        <dbReference type="Proteomes" id="UP000436088"/>
    </source>
</evidence>
<dbReference type="AlphaFoldDB" id="A0A6A3ABB1"/>
<dbReference type="InterPro" id="IPR012337">
    <property type="entry name" value="RNaseH-like_sf"/>
</dbReference>
<evidence type="ECO:0000313" key="2">
    <source>
        <dbReference type="EMBL" id="KAE8701760.1"/>
    </source>
</evidence>
<comment type="caution">
    <text evidence="2">The sequence shown here is derived from an EMBL/GenBank/DDBJ whole genome shotgun (WGS) entry which is preliminary data.</text>
</comment>
<dbReference type="CDD" id="cd06222">
    <property type="entry name" value="RNase_H_like"/>
    <property type="match status" value="1"/>
</dbReference>
<evidence type="ECO:0000259" key="1">
    <source>
        <dbReference type="Pfam" id="PF13456"/>
    </source>
</evidence>
<dbReference type="Gene3D" id="3.30.420.10">
    <property type="entry name" value="Ribonuclease H-like superfamily/Ribonuclease H"/>
    <property type="match status" value="1"/>
</dbReference>
<dbReference type="InterPro" id="IPR002156">
    <property type="entry name" value="RNaseH_domain"/>
</dbReference>
<dbReference type="SUPFAM" id="SSF53098">
    <property type="entry name" value="Ribonuclease H-like"/>
    <property type="match status" value="1"/>
</dbReference>
<gene>
    <name evidence="2" type="ORF">F3Y22_tig00110505pilonHSYRG00083</name>
</gene>
<dbReference type="InterPro" id="IPR044730">
    <property type="entry name" value="RNase_H-like_dom_plant"/>
</dbReference>
<proteinExistence type="predicted"/>